<evidence type="ECO:0000313" key="1">
    <source>
        <dbReference type="EMBL" id="OAQ22736.1"/>
    </source>
</evidence>
<name>A0A197JE09_9FUNG</name>
<protein>
    <submittedName>
        <fullName evidence="1">Uncharacterized protein</fullName>
    </submittedName>
</protein>
<keyword evidence="2" id="KW-1185">Reference proteome</keyword>
<accession>A0A197JE09</accession>
<organism evidence="1 2">
    <name type="scientific">Linnemannia elongata AG-77</name>
    <dbReference type="NCBI Taxonomy" id="1314771"/>
    <lineage>
        <taxon>Eukaryota</taxon>
        <taxon>Fungi</taxon>
        <taxon>Fungi incertae sedis</taxon>
        <taxon>Mucoromycota</taxon>
        <taxon>Mortierellomycotina</taxon>
        <taxon>Mortierellomycetes</taxon>
        <taxon>Mortierellales</taxon>
        <taxon>Mortierellaceae</taxon>
        <taxon>Linnemannia</taxon>
    </lineage>
</organism>
<dbReference type="OrthoDB" id="2277094at2759"/>
<dbReference type="AlphaFoldDB" id="A0A197JE09"/>
<gene>
    <name evidence="1" type="ORF">K457DRAFT_25767</name>
</gene>
<proteinExistence type="predicted"/>
<dbReference type="EMBL" id="KV442145">
    <property type="protein sequence ID" value="OAQ22736.1"/>
    <property type="molecule type" value="Genomic_DNA"/>
</dbReference>
<evidence type="ECO:0000313" key="2">
    <source>
        <dbReference type="Proteomes" id="UP000078512"/>
    </source>
</evidence>
<sequence>MSKPEHPSLQQQIPAPVPAYQQQYGQQPQPAMVYQCSDDRIAQYQKEIDENQISCTDFALFFICCPVGFMRIISKPRKFSTSFFSTFQVHDDGANGTHGFVMVHSLIAIMKLRDSAGSFGLQKSEKGSPETLPLKFATNTKMRNCTSGSSQGRIT</sequence>
<reference evidence="1 2" key="1">
    <citation type="submission" date="2016-05" db="EMBL/GenBank/DDBJ databases">
        <title>Genome sequencing reveals origins of a unique bacterial endosymbiosis in the earliest lineages of terrestrial Fungi.</title>
        <authorList>
            <consortium name="DOE Joint Genome Institute"/>
            <person name="Uehling J."/>
            <person name="Gryganskyi A."/>
            <person name="Hameed K."/>
            <person name="Tschaplinski T."/>
            <person name="Misztal P."/>
            <person name="Wu S."/>
            <person name="Desiro A."/>
            <person name="Vande Pol N."/>
            <person name="Du Z.-Y."/>
            <person name="Zienkiewicz A."/>
            <person name="Zienkiewicz K."/>
            <person name="Morin E."/>
            <person name="Tisserant E."/>
            <person name="Splivallo R."/>
            <person name="Hainaut M."/>
            <person name="Henrissat B."/>
            <person name="Ohm R."/>
            <person name="Kuo A."/>
            <person name="Yan J."/>
            <person name="Lipzen A."/>
            <person name="Nolan M."/>
            <person name="Labutti K."/>
            <person name="Barry K."/>
            <person name="Goldstein A."/>
            <person name="Labbe J."/>
            <person name="Schadt C."/>
            <person name="Tuskan G."/>
            <person name="Grigoriev I."/>
            <person name="Martin F."/>
            <person name="Vilgalys R."/>
            <person name="Bonito G."/>
        </authorList>
    </citation>
    <scope>NUCLEOTIDE SEQUENCE [LARGE SCALE GENOMIC DNA]</scope>
    <source>
        <strain evidence="1 2">AG-77</strain>
    </source>
</reference>
<dbReference type="Proteomes" id="UP000078512">
    <property type="component" value="Unassembled WGS sequence"/>
</dbReference>